<keyword evidence="7" id="KW-0141">cGMP biosynthesis</keyword>
<reference evidence="12 13" key="1">
    <citation type="journal article" date="2023" name="Arcadia Sci">
        <title>De novo assembly of a long-read Amblyomma americanum tick genome.</title>
        <authorList>
            <person name="Chou S."/>
            <person name="Poskanzer K.E."/>
            <person name="Rollins M."/>
            <person name="Thuy-Boun P.S."/>
        </authorList>
    </citation>
    <scope>NUCLEOTIDE SEQUENCE [LARGE SCALE GENOMIC DNA]</scope>
    <source>
        <strain evidence="12">F_SG_1</strain>
        <tissue evidence="12">Salivary glands</tissue>
    </source>
</reference>
<dbReference type="GO" id="GO:0004383">
    <property type="term" value="F:guanylate cyclase activity"/>
    <property type="evidence" value="ECO:0007669"/>
    <property type="project" value="UniProtKB-EC"/>
</dbReference>
<dbReference type="InterPro" id="IPR024096">
    <property type="entry name" value="NO_sig/Golgi_transp_ligand-bd"/>
</dbReference>
<dbReference type="InterPro" id="IPR038158">
    <property type="entry name" value="H-NOX_domain_sf"/>
</dbReference>
<dbReference type="InterPro" id="IPR011645">
    <property type="entry name" value="HNOB_dom_associated"/>
</dbReference>
<keyword evidence="4" id="KW-0547">Nucleotide-binding</keyword>
<dbReference type="EMBL" id="JARKHS020009373">
    <property type="protein sequence ID" value="KAK8779921.1"/>
    <property type="molecule type" value="Genomic_DNA"/>
</dbReference>
<dbReference type="Gene3D" id="6.10.250.780">
    <property type="match status" value="1"/>
</dbReference>
<dbReference type="Gene3D" id="3.30.70.1230">
    <property type="entry name" value="Nucleotide cyclase"/>
    <property type="match status" value="1"/>
</dbReference>
<feature type="region of interest" description="Disordered" evidence="10">
    <location>
        <begin position="677"/>
        <end position="697"/>
    </location>
</feature>
<dbReference type="Pfam" id="PF00211">
    <property type="entry name" value="Guanylate_cyc"/>
    <property type="match status" value="1"/>
</dbReference>
<dbReference type="InterPro" id="IPR011644">
    <property type="entry name" value="Heme_NO-bd"/>
</dbReference>
<feature type="region of interest" description="Disordered" evidence="10">
    <location>
        <begin position="789"/>
        <end position="827"/>
    </location>
</feature>
<keyword evidence="5" id="KW-0342">GTP-binding</keyword>
<accession>A0AAQ4EYX9</accession>
<feature type="compositionally biased region" description="Polar residues" evidence="10">
    <location>
        <begin position="748"/>
        <end position="758"/>
    </location>
</feature>
<feature type="region of interest" description="Disordered" evidence="10">
    <location>
        <begin position="310"/>
        <end position="331"/>
    </location>
</feature>
<dbReference type="InterPro" id="IPR018297">
    <property type="entry name" value="A/G_cyclase_CS"/>
</dbReference>
<dbReference type="PANTHER" id="PTHR45655">
    <property type="entry name" value="GUANYLATE CYCLASE SOLUBLE SUBUNIT BETA-2"/>
    <property type="match status" value="1"/>
</dbReference>
<organism evidence="12 13">
    <name type="scientific">Amblyomma americanum</name>
    <name type="common">Lone star tick</name>
    <dbReference type="NCBI Taxonomy" id="6943"/>
    <lineage>
        <taxon>Eukaryota</taxon>
        <taxon>Metazoa</taxon>
        <taxon>Ecdysozoa</taxon>
        <taxon>Arthropoda</taxon>
        <taxon>Chelicerata</taxon>
        <taxon>Arachnida</taxon>
        <taxon>Acari</taxon>
        <taxon>Parasitiformes</taxon>
        <taxon>Ixodida</taxon>
        <taxon>Ixodoidea</taxon>
        <taxon>Ixodidae</taxon>
        <taxon>Amblyomminae</taxon>
        <taxon>Amblyomma</taxon>
    </lineage>
</organism>
<dbReference type="SUPFAM" id="SSF55073">
    <property type="entry name" value="Nucleotide cyclase"/>
    <property type="match status" value="1"/>
</dbReference>
<dbReference type="PROSITE" id="PS00452">
    <property type="entry name" value="GUANYLATE_CYCLASE_1"/>
    <property type="match status" value="1"/>
</dbReference>
<evidence type="ECO:0000256" key="2">
    <source>
        <dbReference type="ARBA" id="ARBA00012202"/>
    </source>
</evidence>
<evidence type="ECO:0000256" key="1">
    <source>
        <dbReference type="ARBA" id="ARBA00004496"/>
    </source>
</evidence>
<dbReference type="InterPro" id="IPR001054">
    <property type="entry name" value="A/G_cyclase"/>
</dbReference>
<proteinExistence type="inferred from homology"/>
<dbReference type="InterPro" id="IPR029787">
    <property type="entry name" value="Nucleotide_cyclase"/>
</dbReference>
<keyword evidence="6 8" id="KW-0456">Lyase</keyword>
<evidence type="ECO:0000256" key="9">
    <source>
        <dbReference type="SAM" id="Coils"/>
    </source>
</evidence>
<name>A0AAQ4EYX9_AMBAM</name>
<gene>
    <name evidence="12" type="ORF">V5799_018737</name>
</gene>
<evidence type="ECO:0000313" key="13">
    <source>
        <dbReference type="Proteomes" id="UP001321473"/>
    </source>
</evidence>
<dbReference type="GO" id="GO:0020037">
    <property type="term" value="F:heme binding"/>
    <property type="evidence" value="ECO:0007669"/>
    <property type="project" value="InterPro"/>
</dbReference>
<evidence type="ECO:0000256" key="10">
    <source>
        <dbReference type="SAM" id="MobiDB-lite"/>
    </source>
</evidence>
<dbReference type="GO" id="GO:0019934">
    <property type="term" value="P:cGMP-mediated signaling"/>
    <property type="evidence" value="ECO:0007669"/>
    <property type="project" value="TreeGrafter"/>
</dbReference>
<protein>
    <recommendedName>
        <fullName evidence="2">guanylate cyclase</fullName>
        <ecNumber evidence="2">4.6.1.2</ecNumber>
    </recommendedName>
</protein>
<dbReference type="PROSITE" id="PS50125">
    <property type="entry name" value="GUANYLATE_CYCLASE_2"/>
    <property type="match status" value="1"/>
</dbReference>
<keyword evidence="9" id="KW-0175">Coiled coil</keyword>
<dbReference type="GO" id="GO:0005525">
    <property type="term" value="F:GTP binding"/>
    <property type="evidence" value="ECO:0007669"/>
    <property type="project" value="UniProtKB-KW"/>
</dbReference>
<feature type="domain" description="Guanylate cyclase" evidence="11">
    <location>
        <begin position="451"/>
        <end position="579"/>
    </location>
</feature>
<dbReference type="Gene3D" id="3.90.1520.10">
    <property type="entry name" value="H-NOX domain"/>
    <property type="match status" value="1"/>
</dbReference>
<dbReference type="SMART" id="SM00044">
    <property type="entry name" value="CYCc"/>
    <property type="match status" value="1"/>
</dbReference>
<dbReference type="EC" id="4.6.1.2" evidence="2"/>
<dbReference type="Pfam" id="PF07701">
    <property type="entry name" value="HNOBA"/>
    <property type="match status" value="1"/>
</dbReference>
<dbReference type="Pfam" id="PF07700">
    <property type="entry name" value="HNOB"/>
    <property type="match status" value="1"/>
</dbReference>
<feature type="region of interest" description="Disordered" evidence="10">
    <location>
        <begin position="870"/>
        <end position="890"/>
    </location>
</feature>
<dbReference type="SUPFAM" id="SSF111126">
    <property type="entry name" value="Ligand-binding domain in the NO signalling and Golgi transport"/>
    <property type="match status" value="1"/>
</dbReference>
<evidence type="ECO:0000256" key="3">
    <source>
        <dbReference type="ARBA" id="ARBA00022490"/>
    </source>
</evidence>
<evidence type="ECO:0000256" key="5">
    <source>
        <dbReference type="ARBA" id="ARBA00023134"/>
    </source>
</evidence>
<dbReference type="GO" id="GO:0008074">
    <property type="term" value="C:guanylate cyclase complex, soluble"/>
    <property type="evidence" value="ECO:0007669"/>
    <property type="project" value="TreeGrafter"/>
</dbReference>
<comment type="similarity">
    <text evidence="8">Belongs to the adenylyl cyclase class-4/guanylyl cyclase family.</text>
</comment>
<dbReference type="AlphaFoldDB" id="A0AAQ4EYX9"/>
<comment type="subcellular location">
    <subcellularLocation>
        <location evidence="1">Cytoplasm</location>
    </subcellularLocation>
</comment>
<dbReference type="CDD" id="cd07302">
    <property type="entry name" value="CHD"/>
    <property type="match status" value="1"/>
</dbReference>
<dbReference type="Gene3D" id="3.30.450.260">
    <property type="entry name" value="Haem NO binding associated domain"/>
    <property type="match status" value="1"/>
</dbReference>
<dbReference type="InterPro" id="IPR042463">
    <property type="entry name" value="HNOB_dom_associated_sf"/>
</dbReference>
<evidence type="ECO:0000256" key="7">
    <source>
        <dbReference type="ARBA" id="ARBA00023293"/>
    </source>
</evidence>
<evidence type="ECO:0000259" key="11">
    <source>
        <dbReference type="PROSITE" id="PS50125"/>
    </source>
</evidence>
<evidence type="ECO:0000256" key="6">
    <source>
        <dbReference type="ARBA" id="ARBA00023239"/>
    </source>
</evidence>
<evidence type="ECO:0000313" key="12">
    <source>
        <dbReference type="EMBL" id="KAK8779921.1"/>
    </source>
</evidence>
<evidence type="ECO:0000256" key="4">
    <source>
        <dbReference type="ARBA" id="ARBA00022741"/>
    </source>
</evidence>
<dbReference type="PANTHER" id="PTHR45655:SF13">
    <property type="entry name" value="SOLUBLE GUANYLATE CYCLASE GCY-32-RELATED"/>
    <property type="match status" value="1"/>
</dbReference>
<feature type="compositionally biased region" description="Polar residues" evidence="10">
    <location>
        <begin position="804"/>
        <end position="817"/>
    </location>
</feature>
<feature type="coiled-coil region" evidence="9">
    <location>
        <begin position="392"/>
        <end position="419"/>
    </location>
</feature>
<feature type="region of interest" description="Disordered" evidence="10">
    <location>
        <begin position="629"/>
        <end position="662"/>
    </location>
</feature>
<comment type="caution">
    <text evidence="12">The sequence shown here is derived from an EMBL/GenBank/DDBJ whole genome shotgun (WGS) entry which is preliminary data.</text>
</comment>
<dbReference type="GO" id="GO:0070482">
    <property type="term" value="P:response to oxygen levels"/>
    <property type="evidence" value="ECO:0007669"/>
    <property type="project" value="TreeGrafter"/>
</dbReference>
<keyword evidence="3" id="KW-0963">Cytoplasm</keyword>
<feature type="region of interest" description="Disordered" evidence="10">
    <location>
        <begin position="745"/>
        <end position="774"/>
    </location>
</feature>
<dbReference type="Proteomes" id="UP001321473">
    <property type="component" value="Unassembled WGS sequence"/>
</dbReference>
<dbReference type="FunFam" id="3.30.450.260:FF:000002">
    <property type="entry name" value="guanylate cyclase soluble subunit alpha-2"/>
    <property type="match status" value="1"/>
</dbReference>
<keyword evidence="13" id="KW-1185">Reference proteome</keyword>
<sequence length="903" mass="99154">MGSFTNLNASYFSCSQYGFIHCALEDLVTKKFGADTWKMLLEKSGIAMHGASFLMHKVYTDDMTLKLVAAACEVLGLDLDTCLEAFGEHFLYFCQQHGYDHILRVLGSNMADFLTNLDNLHDHLASTYPGMRAPSFRVTPGPSGQILLHYYSDRKGLHPIVLGIVKVVGKEFFNTEVRADISVVSEFGDRAHVTLEVTEQNTEGKSCLLPRNAAENLSNRPEDLPIGVRTMCAAFPFHVLFGRDFGIVQAGKGLLRLTGHRWKENRGHHLKFDDIFEITRPVIECTFESIRSYCNQVFVVQTKEGVLKPAATATSNPEDVGDKNSPDAPPPPVLRLKGQMVSVEETQSIMFLCSPRVKDIDDMQRMGLYFSDLAIHDPARELILRSHHHRGERELIEKLDEATNRLRMLQSKLDEDKKRTEELLHGILPAKVAKLLCQNLPVEAEKFETVSCLFSDIVGFTNMCGSCAPMDIVRLLNKLYLQFDNLSNIHGVYKVETIGDAYVVVAGVPDFVEDHADRLVAMGLDMITATKTVVNPVSGDPIQMRIGVHTGYATAGVVGMTMPRYCLFGNTVTLANKTESLSKPSRVNLTEVARRHLTKQDYVFEDNLDVGDFPLRCYLVDIASRNSGEEQPAAAGQQPADDSMLLSPSSSPVRRASAVPSPSFETDEIGMFINSRMPNKNVEGDATTPEDMKKKGGEPVFKVRNNVMSCPFRPDSADKTSAVIAHGSAAAPPAARIAIEDPKEDTSTDFLGNSTDGNEPSACKGEQDMSKAVTGGKSSFLGLRWKLSQSHKGKKHKNDPAQPSPQQDDNDNGSGESTGAVRFLESPEPKAGRLQCPFFRFRAKNVGIDETFSQASSGKAVPVALAPTGAGAGIGAGQQEATPARRTDARKKDKFWSRVIFPS</sequence>
<evidence type="ECO:0000256" key="8">
    <source>
        <dbReference type="RuleBase" id="RU000405"/>
    </source>
</evidence>